<evidence type="ECO:0000313" key="9">
    <source>
        <dbReference type="Proteomes" id="UP001595701"/>
    </source>
</evidence>
<evidence type="ECO:0000256" key="6">
    <source>
        <dbReference type="SAM" id="MobiDB-lite"/>
    </source>
</evidence>
<dbReference type="Pfam" id="PF04545">
    <property type="entry name" value="Sigma70_r4"/>
    <property type="match status" value="1"/>
</dbReference>
<evidence type="ECO:0000256" key="4">
    <source>
        <dbReference type="ARBA" id="ARBA00023125"/>
    </source>
</evidence>
<keyword evidence="9" id="KW-1185">Reference proteome</keyword>
<accession>A0ABV7SNH1</accession>
<dbReference type="PANTHER" id="PTHR30603">
    <property type="entry name" value="RNA POLYMERASE SIGMA FACTOR RPO"/>
    <property type="match status" value="1"/>
</dbReference>
<dbReference type="InterPro" id="IPR050239">
    <property type="entry name" value="Sigma-70_RNA_pol_init_factors"/>
</dbReference>
<comment type="caution">
    <text evidence="8">The sequence shown here is derived from an EMBL/GenBank/DDBJ whole genome shotgun (WGS) entry which is preliminary data.</text>
</comment>
<dbReference type="InterPro" id="IPR000943">
    <property type="entry name" value="RNA_pol_sigma70"/>
</dbReference>
<comment type="similarity">
    <text evidence="1">Belongs to the sigma-70 factor family.</text>
</comment>
<evidence type="ECO:0000259" key="7">
    <source>
        <dbReference type="PROSITE" id="PS00716"/>
    </source>
</evidence>
<keyword evidence="5" id="KW-0804">Transcription</keyword>
<dbReference type="InterPro" id="IPR013325">
    <property type="entry name" value="RNA_pol_sigma_r2"/>
</dbReference>
<dbReference type="SUPFAM" id="SSF88946">
    <property type="entry name" value="Sigma2 domain of RNA polymerase sigma factors"/>
    <property type="match status" value="1"/>
</dbReference>
<dbReference type="Proteomes" id="UP001595701">
    <property type="component" value="Unassembled WGS sequence"/>
</dbReference>
<dbReference type="InterPro" id="IPR014284">
    <property type="entry name" value="RNA_pol_sigma-70_dom"/>
</dbReference>
<reference evidence="9" key="1">
    <citation type="journal article" date="2019" name="Int. J. Syst. Evol. Microbiol.">
        <title>The Global Catalogue of Microorganisms (GCM) 10K type strain sequencing project: providing services to taxonomists for standard genome sequencing and annotation.</title>
        <authorList>
            <consortium name="The Broad Institute Genomics Platform"/>
            <consortium name="The Broad Institute Genome Sequencing Center for Infectious Disease"/>
            <person name="Wu L."/>
            <person name="Ma J."/>
        </authorList>
    </citation>
    <scope>NUCLEOTIDE SEQUENCE [LARGE SCALE GENOMIC DNA]</scope>
    <source>
        <strain evidence="9">CGMCC 4.7035</strain>
    </source>
</reference>
<organism evidence="8 9">
    <name type="scientific">Streptomyces yaanensis</name>
    <dbReference type="NCBI Taxonomy" id="1142239"/>
    <lineage>
        <taxon>Bacteria</taxon>
        <taxon>Bacillati</taxon>
        <taxon>Actinomycetota</taxon>
        <taxon>Actinomycetes</taxon>
        <taxon>Kitasatosporales</taxon>
        <taxon>Streptomycetaceae</taxon>
        <taxon>Streptomyces</taxon>
    </lineage>
</organism>
<evidence type="ECO:0000256" key="2">
    <source>
        <dbReference type="ARBA" id="ARBA00023015"/>
    </source>
</evidence>
<dbReference type="Gene3D" id="1.10.10.10">
    <property type="entry name" value="Winged helix-like DNA-binding domain superfamily/Winged helix DNA-binding domain"/>
    <property type="match status" value="2"/>
</dbReference>
<dbReference type="Pfam" id="PF04542">
    <property type="entry name" value="Sigma70_r2"/>
    <property type="match status" value="1"/>
</dbReference>
<dbReference type="InterPro" id="IPR009042">
    <property type="entry name" value="RNA_pol_sigma70_r1_2"/>
</dbReference>
<dbReference type="InterPro" id="IPR007627">
    <property type="entry name" value="RNA_pol_sigma70_r2"/>
</dbReference>
<feature type="domain" description="RNA polymerase sigma-70" evidence="7">
    <location>
        <begin position="294"/>
        <end position="320"/>
    </location>
</feature>
<dbReference type="InterPro" id="IPR013324">
    <property type="entry name" value="RNA_pol_sigma_r3/r4-like"/>
</dbReference>
<keyword evidence="3" id="KW-0731">Sigma factor</keyword>
<proteinExistence type="inferred from homology"/>
<evidence type="ECO:0000256" key="1">
    <source>
        <dbReference type="ARBA" id="ARBA00007788"/>
    </source>
</evidence>
<name>A0ABV7SNH1_9ACTN</name>
<evidence type="ECO:0000256" key="3">
    <source>
        <dbReference type="ARBA" id="ARBA00023082"/>
    </source>
</evidence>
<keyword evidence="2" id="KW-0805">Transcription regulation</keyword>
<dbReference type="EMBL" id="JBHRWR010000033">
    <property type="protein sequence ID" value="MFC3577459.1"/>
    <property type="molecule type" value="Genomic_DNA"/>
</dbReference>
<dbReference type="RefSeq" id="WP_310773409.1">
    <property type="nucleotide sequence ID" value="NZ_JBHRWR010000033.1"/>
</dbReference>
<dbReference type="InterPro" id="IPR007630">
    <property type="entry name" value="RNA_pol_sigma70_r4"/>
</dbReference>
<keyword evidence="4" id="KW-0238">DNA-binding</keyword>
<dbReference type="NCBIfam" id="TIGR02937">
    <property type="entry name" value="sigma70-ECF"/>
    <property type="match status" value="1"/>
</dbReference>
<dbReference type="InterPro" id="IPR007624">
    <property type="entry name" value="RNA_pol_sigma70_r3"/>
</dbReference>
<dbReference type="PANTHER" id="PTHR30603:SF59">
    <property type="entry name" value="RNA POLYMERASE PRINCIPAL SIGMA FACTOR HRDA"/>
    <property type="match status" value="1"/>
</dbReference>
<gene>
    <name evidence="8" type="ORF">ACFOZ0_30160</name>
</gene>
<protein>
    <submittedName>
        <fullName evidence="8">RNA polymerase sigma factor</fullName>
    </submittedName>
</protein>
<dbReference type="Pfam" id="PF04539">
    <property type="entry name" value="Sigma70_r3"/>
    <property type="match status" value="1"/>
</dbReference>
<sequence>MGVSDTEGNAQDGFLLTEDDTDAPAPRLTSPGPGIDQVRDYLRIIGRVRLLTAEQEVELGKGIEAGLYAEHKLAEEPDLPPEFRRELRILAEDGCRAKGHLVEANLRLVVSIVKRCTGRGMLFLDLIQEGNTGLIRAVEKFDYAKGFKFSTHATWWIRQSVTRALADQGRTIRIPVHMVEVINRVTKVRRELIQELGIEPLPEVLAERANVPVEKLAAIERYNKEPASLHTPLGDDSCAEIGDVIEDVDSVTPWETVVYFQLREALSSALADLTAREAGVLVRHYGLDGTPPQTLEEIGQVFGVTRERIRQIEAKTMSKLQHPSRRHRLSDYLDAM</sequence>
<dbReference type="Pfam" id="PF00140">
    <property type="entry name" value="Sigma70_r1_2"/>
    <property type="match status" value="1"/>
</dbReference>
<evidence type="ECO:0000313" key="8">
    <source>
        <dbReference type="EMBL" id="MFC3577459.1"/>
    </source>
</evidence>
<dbReference type="CDD" id="cd06171">
    <property type="entry name" value="Sigma70_r4"/>
    <property type="match status" value="1"/>
</dbReference>
<feature type="region of interest" description="Disordered" evidence="6">
    <location>
        <begin position="1"/>
        <end position="32"/>
    </location>
</feature>
<dbReference type="InterPro" id="IPR036388">
    <property type="entry name" value="WH-like_DNA-bd_sf"/>
</dbReference>
<dbReference type="SUPFAM" id="SSF88659">
    <property type="entry name" value="Sigma3 and sigma4 domains of RNA polymerase sigma factors"/>
    <property type="match status" value="2"/>
</dbReference>
<dbReference type="PRINTS" id="PR00046">
    <property type="entry name" value="SIGMA70FCT"/>
</dbReference>
<dbReference type="Gene3D" id="1.10.601.10">
    <property type="entry name" value="RNA Polymerase Primary Sigma Factor"/>
    <property type="match status" value="2"/>
</dbReference>
<dbReference type="PROSITE" id="PS00716">
    <property type="entry name" value="SIGMA70_2"/>
    <property type="match status" value="1"/>
</dbReference>
<evidence type="ECO:0000256" key="5">
    <source>
        <dbReference type="ARBA" id="ARBA00023163"/>
    </source>
</evidence>